<accession>A0AAV3ZJ62</accession>
<gene>
    <name evidence="1" type="ORF">PoB_002110500</name>
</gene>
<evidence type="ECO:0000313" key="1">
    <source>
        <dbReference type="EMBL" id="GFN94599.1"/>
    </source>
</evidence>
<organism evidence="1 2">
    <name type="scientific">Plakobranchus ocellatus</name>
    <dbReference type="NCBI Taxonomy" id="259542"/>
    <lineage>
        <taxon>Eukaryota</taxon>
        <taxon>Metazoa</taxon>
        <taxon>Spiralia</taxon>
        <taxon>Lophotrochozoa</taxon>
        <taxon>Mollusca</taxon>
        <taxon>Gastropoda</taxon>
        <taxon>Heterobranchia</taxon>
        <taxon>Euthyneura</taxon>
        <taxon>Panpulmonata</taxon>
        <taxon>Sacoglossa</taxon>
        <taxon>Placobranchoidea</taxon>
        <taxon>Plakobranchidae</taxon>
        <taxon>Plakobranchus</taxon>
    </lineage>
</organism>
<sequence length="88" mass="9981">MEKRSKSRIFSPIEAVSTSLGHQEFYCMQQTAWHQLGRVDCPPTALPSFRPTQRLGRGFRHKSIAAMLWLVAVSEDEFAEVSHGSKFS</sequence>
<proteinExistence type="predicted"/>
<name>A0AAV3ZJ62_9GAST</name>
<dbReference type="AlphaFoldDB" id="A0AAV3ZJ62"/>
<evidence type="ECO:0000313" key="2">
    <source>
        <dbReference type="Proteomes" id="UP000735302"/>
    </source>
</evidence>
<dbReference type="Proteomes" id="UP000735302">
    <property type="component" value="Unassembled WGS sequence"/>
</dbReference>
<dbReference type="EMBL" id="BLXT01002468">
    <property type="protein sequence ID" value="GFN94599.1"/>
    <property type="molecule type" value="Genomic_DNA"/>
</dbReference>
<reference evidence="1 2" key="1">
    <citation type="journal article" date="2021" name="Elife">
        <title>Chloroplast acquisition without the gene transfer in kleptoplastic sea slugs, Plakobranchus ocellatus.</title>
        <authorList>
            <person name="Maeda T."/>
            <person name="Takahashi S."/>
            <person name="Yoshida T."/>
            <person name="Shimamura S."/>
            <person name="Takaki Y."/>
            <person name="Nagai Y."/>
            <person name="Toyoda A."/>
            <person name="Suzuki Y."/>
            <person name="Arimoto A."/>
            <person name="Ishii H."/>
            <person name="Satoh N."/>
            <person name="Nishiyama T."/>
            <person name="Hasebe M."/>
            <person name="Maruyama T."/>
            <person name="Minagawa J."/>
            <person name="Obokata J."/>
            <person name="Shigenobu S."/>
        </authorList>
    </citation>
    <scope>NUCLEOTIDE SEQUENCE [LARGE SCALE GENOMIC DNA]</scope>
</reference>
<keyword evidence="2" id="KW-1185">Reference proteome</keyword>
<protein>
    <submittedName>
        <fullName evidence="1">Uncharacterized protein</fullName>
    </submittedName>
</protein>
<comment type="caution">
    <text evidence="1">The sequence shown here is derived from an EMBL/GenBank/DDBJ whole genome shotgun (WGS) entry which is preliminary data.</text>
</comment>